<gene>
    <name evidence="2" type="ORF">E2C01_101383</name>
</gene>
<feature type="compositionally biased region" description="Polar residues" evidence="1">
    <location>
        <begin position="102"/>
        <end position="113"/>
    </location>
</feature>
<accession>A0A5B7K9G8</accession>
<feature type="region of interest" description="Disordered" evidence="1">
    <location>
        <begin position="95"/>
        <end position="130"/>
    </location>
</feature>
<proteinExistence type="predicted"/>
<dbReference type="AlphaFoldDB" id="A0A5B7K9G8"/>
<comment type="caution">
    <text evidence="2">The sequence shown here is derived from an EMBL/GenBank/DDBJ whole genome shotgun (WGS) entry which is preliminary data.</text>
</comment>
<evidence type="ECO:0000256" key="1">
    <source>
        <dbReference type="SAM" id="MobiDB-lite"/>
    </source>
</evidence>
<evidence type="ECO:0000313" key="2">
    <source>
        <dbReference type="EMBL" id="MPD05631.1"/>
    </source>
</evidence>
<keyword evidence="3" id="KW-1185">Reference proteome</keyword>
<dbReference type="EMBL" id="VSRR010146939">
    <property type="protein sequence ID" value="MPD05631.1"/>
    <property type="molecule type" value="Genomic_DNA"/>
</dbReference>
<dbReference type="Proteomes" id="UP000324222">
    <property type="component" value="Unassembled WGS sequence"/>
</dbReference>
<organism evidence="2 3">
    <name type="scientific">Portunus trituberculatus</name>
    <name type="common">Swimming crab</name>
    <name type="synonym">Neptunus trituberculatus</name>
    <dbReference type="NCBI Taxonomy" id="210409"/>
    <lineage>
        <taxon>Eukaryota</taxon>
        <taxon>Metazoa</taxon>
        <taxon>Ecdysozoa</taxon>
        <taxon>Arthropoda</taxon>
        <taxon>Crustacea</taxon>
        <taxon>Multicrustacea</taxon>
        <taxon>Malacostraca</taxon>
        <taxon>Eumalacostraca</taxon>
        <taxon>Eucarida</taxon>
        <taxon>Decapoda</taxon>
        <taxon>Pleocyemata</taxon>
        <taxon>Brachyura</taxon>
        <taxon>Eubrachyura</taxon>
        <taxon>Portunoidea</taxon>
        <taxon>Portunidae</taxon>
        <taxon>Portuninae</taxon>
        <taxon>Portunus</taxon>
    </lineage>
</organism>
<evidence type="ECO:0000313" key="3">
    <source>
        <dbReference type="Proteomes" id="UP000324222"/>
    </source>
</evidence>
<name>A0A5B7K9G8_PORTR</name>
<reference evidence="2 3" key="1">
    <citation type="submission" date="2019-05" db="EMBL/GenBank/DDBJ databases">
        <title>Another draft genome of Portunus trituberculatus and its Hox gene families provides insights of decapod evolution.</title>
        <authorList>
            <person name="Jeong J.-H."/>
            <person name="Song I."/>
            <person name="Kim S."/>
            <person name="Choi T."/>
            <person name="Kim D."/>
            <person name="Ryu S."/>
            <person name="Kim W."/>
        </authorList>
    </citation>
    <scope>NUCLEOTIDE SEQUENCE [LARGE SCALE GENOMIC DNA]</scope>
    <source>
        <tissue evidence="2">Muscle</tissue>
    </source>
</reference>
<protein>
    <submittedName>
        <fullName evidence="2">Uncharacterized protein</fullName>
    </submittedName>
</protein>
<sequence length="146" mass="16612">MRFFPSLSLSLPHTKFPSHPSPLLKNFFFSTQNPVFLSFPRAFRLPVSLSAQATVTSGCRTFHFLLLQYFPHHLAPPTPYTTNLHAETPYYTRRSCDRPAQEQDQGPSQTHITSRGRRVSESTWGGGSPRVQTLIEPLLITDNNHF</sequence>